<protein>
    <submittedName>
        <fullName evidence="2">Uncharacterized protein</fullName>
    </submittedName>
</protein>
<reference evidence="2" key="1">
    <citation type="submission" date="2022-11" db="UniProtKB">
        <authorList>
            <consortium name="WormBaseParasite"/>
        </authorList>
    </citation>
    <scope>IDENTIFICATION</scope>
</reference>
<dbReference type="WBParaSite" id="jg25809">
    <property type="protein sequence ID" value="jg25809"/>
    <property type="gene ID" value="jg25809"/>
</dbReference>
<accession>A0A915E1V7</accession>
<proteinExistence type="predicted"/>
<dbReference type="Proteomes" id="UP000887574">
    <property type="component" value="Unplaced"/>
</dbReference>
<organism evidence="1 2">
    <name type="scientific">Ditylenchus dipsaci</name>
    <dbReference type="NCBI Taxonomy" id="166011"/>
    <lineage>
        <taxon>Eukaryota</taxon>
        <taxon>Metazoa</taxon>
        <taxon>Ecdysozoa</taxon>
        <taxon>Nematoda</taxon>
        <taxon>Chromadorea</taxon>
        <taxon>Rhabditida</taxon>
        <taxon>Tylenchina</taxon>
        <taxon>Tylenchomorpha</taxon>
        <taxon>Sphaerularioidea</taxon>
        <taxon>Anguinidae</taxon>
        <taxon>Anguininae</taxon>
        <taxon>Ditylenchus</taxon>
    </lineage>
</organism>
<evidence type="ECO:0000313" key="1">
    <source>
        <dbReference type="Proteomes" id="UP000887574"/>
    </source>
</evidence>
<name>A0A915E1V7_9BILA</name>
<sequence>MNEILAAIFFFRTLWVTVEAVTFLSLDRLSISDLYFYIPLLCFANRHNGNNSYAEKINCAWCLLFHYRSSGVRYPLVWDYSCASSYQGTISRSKRNPTSKPKYMAKICGEYHTFSDWDIIWGLVLIDKHMIFNCVSFVVPYAVLCVQANMGSQVNITLNF</sequence>
<evidence type="ECO:0000313" key="2">
    <source>
        <dbReference type="WBParaSite" id="jg25809"/>
    </source>
</evidence>
<keyword evidence="1" id="KW-1185">Reference proteome</keyword>
<dbReference type="AlphaFoldDB" id="A0A915E1V7"/>